<dbReference type="EMBL" id="JACJKY010000005">
    <property type="protein sequence ID" value="MBM6920332.1"/>
    <property type="molecule type" value="Genomic_DNA"/>
</dbReference>
<keyword evidence="1" id="KW-0378">Hydrolase</keyword>
<organism evidence="1 2">
    <name type="scientific">Merdimmobilis hominis</name>
    <dbReference type="NCBI Taxonomy" id="2897707"/>
    <lineage>
        <taxon>Bacteria</taxon>
        <taxon>Bacillati</taxon>
        <taxon>Bacillota</taxon>
        <taxon>Clostridia</taxon>
        <taxon>Eubacteriales</taxon>
        <taxon>Oscillospiraceae</taxon>
        <taxon>Merdimmobilis</taxon>
    </lineage>
</organism>
<dbReference type="Gene3D" id="2.115.10.20">
    <property type="entry name" value="Glycosyl hydrolase domain, family 43"/>
    <property type="match status" value="1"/>
</dbReference>
<dbReference type="CDD" id="cd08994">
    <property type="entry name" value="GH43_62_32_68_117_130-like"/>
    <property type="match status" value="1"/>
</dbReference>
<gene>
    <name evidence="1" type="ORF">H6A12_04065</name>
</gene>
<proteinExistence type="predicted"/>
<reference evidence="1" key="1">
    <citation type="submission" date="2020-08" db="EMBL/GenBank/DDBJ databases">
        <authorList>
            <person name="Cejkova D."/>
            <person name="Kubasova T."/>
            <person name="Jahodarova E."/>
            <person name="Rychlik I."/>
        </authorList>
    </citation>
    <scope>NUCLEOTIDE SEQUENCE</scope>
    <source>
        <strain evidence="1">An559</strain>
    </source>
</reference>
<keyword evidence="2" id="KW-1185">Reference proteome</keyword>
<dbReference type="InterPro" id="IPR023296">
    <property type="entry name" value="Glyco_hydro_beta-prop_sf"/>
</dbReference>
<dbReference type="AlphaFoldDB" id="A0A938X6H8"/>
<comment type="caution">
    <text evidence="1">The sequence shown here is derived from an EMBL/GenBank/DDBJ whole genome shotgun (WGS) entry which is preliminary data.</text>
</comment>
<dbReference type="SUPFAM" id="SSF75005">
    <property type="entry name" value="Arabinanase/levansucrase/invertase"/>
    <property type="match status" value="2"/>
</dbReference>
<sequence>MKNPIQKRLGKAIKGGGFYDENAMIWCGSVVKGEDGRFHMFASYWDKRLGFGNNWLFNCRIVRASSDTPEGPFTLEETVLDRRGREFFDGMNTHNPYIRYWNGTYYLYYMGTTFGGPIPAYMDEISPARFIEVWNNKRIGLATSKSVFGPWERRDTPLLLPRDCSHWDCTATTNPAVAILPDGTTYMLYKSRSYANATLQIGVARAPCPDGPFERICEEPIFSLENPDFHLEDPYLWYEDNKFRLLIKDDFKNESGGICGEWGAGLYGESDDCIHWTFADSPKAYSRTVSWDDGTTTTQCNLERPFLLLQDGKPTHLYLATGDGEQPYQFSHTWNMVIGLT</sequence>
<protein>
    <submittedName>
        <fullName evidence="1">Glycosyl hydrolase family 43</fullName>
    </submittedName>
</protein>
<dbReference type="GO" id="GO:0016787">
    <property type="term" value="F:hydrolase activity"/>
    <property type="evidence" value="ECO:0007669"/>
    <property type="project" value="UniProtKB-KW"/>
</dbReference>
<evidence type="ECO:0000313" key="1">
    <source>
        <dbReference type="EMBL" id="MBM6920332.1"/>
    </source>
</evidence>
<dbReference type="RefSeq" id="WP_204445047.1">
    <property type="nucleotide sequence ID" value="NZ_JACJKY010000005.1"/>
</dbReference>
<accession>A0A938X6H8</accession>
<name>A0A938X6H8_9FIRM</name>
<reference evidence="1" key="2">
    <citation type="journal article" date="2021" name="Sci. Rep.">
        <title>The distribution of antibiotic resistance genes in chicken gut microbiota commensals.</title>
        <authorList>
            <person name="Juricova H."/>
            <person name="Matiasovicova J."/>
            <person name="Kubasova T."/>
            <person name="Cejkova D."/>
            <person name="Rychlik I."/>
        </authorList>
    </citation>
    <scope>NUCLEOTIDE SEQUENCE</scope>
    <source>
        <strain evidence="1">An559</strain>
    </source>
</reference>
<dbReference type="Proteomes" id="UP000774750">
    <property type="component" value="Unassembled WGS sequence"/>
</dbReference>
<evidence type="ECO:0000313" key="2">
    <source>
        <dbReference type="Proteomes" id="UP000774750"/>
    </source>
</evidence>